<protein>
    <submittedName>
        <fullName evidence="1">Uncharacterized protein</fullName>
    </submittedName>
</protein>
<organism evidence="1 2">
    <name type="scientific">Ajellomyces capsulatus</name>
    <name type="common">Darling's disease fungus</name>
    <name type="synonym">Histoplasma capsulatum</name>
    <dbReference type="NCBI Taxonomy" id="5037"/>
    <lineage>
        <taxon>Eukaryota</taxon>
        <taxon>Fungi</taxon>
        <taxon>Dikarya</taxon>
        <taxon>Ascomycota</taxon>
        <taxon>Pezizomycotina</taxon>
        <taxon>Eurotiomycetes</taxon>
        <taxon>Eurotiomycetidae</taxon>
        <taxon>Onygenales</taxon>
        <taxon>Ajellomycetaceae</taxon>
        <taxon>Histoplasma</taxon>
    </lineage>
</organism>
<sequence>MQLHLLTRAEYHVGHAFISEPCVVQHCEGFIGGLKAQTAASQSRIQGLRPVLRSSVFRSYALQ</sequence>
<proteinExistence type="predicted"/>
<dbReference type="EMBL" id="JAEVHI010000001">
    <property type="protein sequence ID" value="KAG5304585.1"/>
    <property type="molecule type" value="Genomic_DNA"/>
</dbReference>
<gene>
    <name evidence="1" type="ORF">I7I52_02972</name>
</gene>
<evidence type="ECO:0000313" key="1">
    <source>
        <dbReference type="EMBL" id="KAG5304585.1"/>
    </source>
</evidence>
<dbReference type="Proteomes" id="UP000670092">
    <property type="component" value="Unassembled WGS sequence"/>
</dbReference>
<dbReference type="AlphaFoldDB" id="A0A8H7Z5N6"/>
<accession>A0A8H7Z5N6</accession>
<evidence type="ECO:0000313" key="2">
    <source>
        <dbReference type="Proteomes" id="UP000670092"/>
    </source>
</evidence>
<comment type="caution">
    <text evidence="1">The sequence shown here is derived from an EMBL/GenBank/DDBJ whole genome shotgun (WGS) entry which is preliminary data.</text>
</comment>
<dbReference type="VEuPathDB" id="FungiDB:I7I52_02972"/>
<reference evidence="1 2" key="1">
    <citation type="submission" date="2021-01" db="EMBL/GenBank/DDBJ databases">
        <title>Chromosome-level genome assembly of a human fungal pathogen reveals clustering of transcriptionally co-regulated genes.</title>
        <authorList>
            <person name="Voorhies M."/>
            <person name="Cohen S."/>
            <person name="Shea T.P."/>
            <person name="Petrus S."/>
            <person name="Munoz J.F."/>
            <person name="Poplawski S."/>
            <person name="Goldman W.E."/>
            <person name="Michael T."/>
            <person name="Cuomo C.A."/>
            <person name="Sil A."/>
            <person name="Beyhan S."/>
        </authorList>
    </citation>
    <scope>NUCLEOTIDE SEQUENCE [LARGE SCALE GENOMIC DNA]</scope>
    <source>
        <strain evidence="1 2">G184AR</strain>
    </source>
</reference>
<name>A0A8H7Z5N6_AJECA</name>